<sequence length="133" mass="15394">MIKPTKIQVRFADCDMMGHVNNAVYLSYFEQARMHHFGQLVGAEWDYKKQGTLLVKNEVTYLKPIFLHDFPEISLHLIEIGEKSFTFGYKVTVEGEVRTTGSSKLVCFDFRTNSSVKVFPEFIEAFKQLEETT</sequence>
<reference evidence="3 4" key="2">
    <citation type="submission" date="2018-05" db="EMBL/GenBank/DDBJ databases">
        <authorList>
            <person name="Lanie J.A."/>
            <person name="Ng W.-L."/>
            <person name="Kazmierczak K.M."/>
            <person name="Andrzejewski T.M."/>
            <person name="Davidsen T.M."/>
            <person name="Wayne K.J."/>
            <person name="Tettelin H."/>
            <person name="Glass J.I."/>
            <person name="Rusch D."/>
            <person name="Podicherti R."/>
            <person name="Tsui H.-C.T."/>
            <person name="Winkler M.E."/>
        </authorList>
    </citation>
    <scope>NUCLEOTIDE SEQUENCE [LARGE SCALE GENOMIC DNA]</scope>
    <source>
        <strain evidence="3 4">C305</strain>
    </source>
</reference>
<dbReference type="EMBL" id="QFRJ01000001">
    <property type="protein sequence ID" value="PWH87072.1"/>
    <property type="molecule type" value="Genomic_DNA"/>
</dbReference>
<accession>A0A2U2XGZ6</accession>
<dbReference type="Pfam" id="PF13279">
    <property type="entry name" value="4HBT_2"/>
    <property type="match status" value="1"/>
</dbReference>
<dbReference type="AlphaFoldDB" id="A0A2U2XGZ6"/>
<dbReference type="OrthoDB" id="9791529at2"/>
<dbReference type="Gene3D" id="3.10.129.10">
    <property type="entry name" value="Hotdog Thioesterase"/>
    <property type="match status" value="1"/>
</dbReference>
<dbReference type="InterPro" id="IPR050563">
    <property type="entry name" value="4-hydroxybenzoyl-CoA_TE"/>
</dbReference>
<protein>
    <submittedName>
        <fullName evidence="3">Esterase</fullName>
    </submittedName>
</protein>
<keyword evidence="4" id="KW-1185">Reference proteome</keyword>
<name>A0A2U2XGZ6_9FLAO</name>
<proteinExistence type="inferred from homology"/>
<evidence type="ECO:0000256" key="2">
    <source>
        <dbReference type="ARBA" id="ARBA00022801"/>
    </source>
</evidence>
<dbReference type="GO" id="GO:0047617">
    <property type="term" value="F:fatty acyl-CoA hydrolase activity"/>
    <property type="evidence" value="ECO:0007669"/>
    <property type="project" value="TreeGrafter"/>
</dbReference>
<dbReference type="PANTHER" id="PTHR31793:SF27">
    <property type="entry name" value="NOVEL THIOESTERASE SUPERFAMILY DOMAIN AND SAPOSIN A-TYPE DOMAIN CONTAINING PROTEIN (0610012H03RIK)"/>
    <property type="match status" value="1"/>
</dbReference>
<dbReference type="InterPro" id="IPR029069">
    <property type="entry name" value="HotDog_dom_sf"/>
</dbReference>
<comment type="caution">
    <text evidence="3">The sequence shown here is derived from an EMBL/GenBank/DDBJ whole genome shotgun (WGS) entry which is preliminary data.</text>
</comment>
<comment type="similarity">
    <text evidence="1">Belongs to the 4-hydroxybenzoyl-CoA thioesterase family.</text>
</comment>
<keyword evidence="2" id="KW-0378">Hydrolase</keyword>
<organism evidence="3 4">
    <name type="scientific">Brumimicrobium oceani</name>
    <dbReference type="NCBI Taxonomy" id="2100725"/>
    <lineage>
        <taxon>Bacteria</taxon>
        <taxon>Pseudomonadati</taxon>
        <taxon>Bacteroidota</taxon>
        <taxon>Flavobacteriia</taxon>
        <taxon>Flavobacteriales</taxon>
        <taxon>Crocinitomicaceae</taxon>
        <taxon>Brumimicrobium</taxon>
    </lineage>
</organism>
<dbReference type="SUPFAM" id="SSF54637">
    <property type="entry name" value="Thioesterase/thiol ester dehydrase-isomerase"/>
    <property type="match status" value="1"/>
</dbReference>
<dbReference type="CDD" id="cd00586">
    <property type="entry name" value="4HBT"/>
    <property type="match status" value="1"/>
</dbReference>
<evidence type="ECO:0000313" key="3">
    <source>
        <dbReference type="EMBL" id="PWH87072.1"/>
    </source>
</evidence>
<dbReference type="RefSeq" id="WP_109358150.1">
    <property type="nucleotide sequence ID" value="NZ_QFRJ01000001.1"/>
</dbReference>
<gene>
    <name evidence="3" type="ORF">DIT68_02080</name>
</gene>
<dbReference type="Proteomes" id="UP000245370">
    <property type="component" value="Unassembled WGS sequence"/>
</dbReference>
<reference evidence="3 4" key="1">
    <citation type="submission" date="2018-05" db="EMBL/GenBank/DDBJ databases">
        <title>Brumimicrobium oceani sp. nov., isolated from coastal sediment.</title>
        <authorList>
            <person name="Kou Y."/>
        </authorList>
    </citation>
    <scope>NUCLEOTIDE SEQUENCE [LARGE SCALE GENOMIC DNA]</scope>
    <source>
        <strain evidence="3 4">C305</strain>
    </source>
</reference>
<dbReference type="PANTHER" id="PTHR31793">
    <property type="entry name" value="4-HYDROXYBENZOYL-COA THIOESTERASE FAMILY MEMBER"/>
    <property type="match status" value="1"/>
</dbReference>
<evidence type="ECO:0000256" key="1">
    <source>
        <dbReference type="ARBA" id="ARBA00005953"/>
    </source>
</evidence>
<evidence type="ECO:0000313" key="4">
    <source>
        <dbReference type="Proteomes" id="UP000245370"/>
    </source>
</evidence>